<accession>A0A9D4MJI1</accession>
<keyword evidence="5" id="KW-0325">Glycoprotein</keyword>
<dbReference type="Pfam" id="PF00884">
    <property type="entry name" value="Sulfatase"/>
    <property type="match status" value="1"/>
</dbReference>
<evidence type="ECO:0000256" key="5">
    <source>
        <dbReference type="ARBA" id="ARBA00023180"/>
    </source>
</evidence>
<evidence type="ECO:0000313" key="10">
    <source>
        <dbReference type="Proteomes" id="UP000828390"/>
    </source>
</evidence>
<proteinExistence type="inferred from homology"/>
<gene>
    <name evidence="9" type="ORF">DPMN_001133</name>
</gene>
<evidence type="ECO:0000259" key="8">
    <source>
        <dbReference type="Pfam" id="PF00884"/>
    </source>
</evidence>
<dbReference type="SUPFAM" id="SSF53649">
    <property type="entry name" value="Alkaline phosphatase-like"/>
    <property type="match status" value="1"/>
</dbReference>
<organism evidence="9 10">
    <name type="scientific">Dreissena polymorpha</name>
    <name type="common">Zebra mussel</name>
    <name type="synonym">Mytilus polymorpha</name>
    <dbReference type="NCBI Taxonomy" id="45954"/>
    <lineage>
        <taxon>Eukaryota</taxon>
        <taxon>Metazoa</taxon>
        <taxon>Spiralia</taxon>
        <taxon>Lophotrochozoa</taxon>
        <taxon>Mollusca</taxon>
        <taxon>Bivalvia</taxon>
        <taxon>Autobranchia</taxon>
        <taxon>Heteroconchia</taxon>
        <taxon>Euheterodonta</taxon>
        <taxon>Imparidentia</taxon>
        <taxon>Neoheterodontei</taxon>
        <taxon>Myida</taxon>
        <taxon>Dreissenoidea</taxon>
        <taxon>Dreissenidae</taxon>
        <taxon>Dreissena</taxon>
    </lineage>
</organism>
<comment type="cofactor">
    <cofactor evidence="1">
        <name>Ca(2+)</name>
        <dbReference type="ChEBI" id="CHEBI:29108"/>
    </cofactor>
</comment>
<dbReference type="Proteomes" id="UP000828390">
    <property type="component" value="Unassembled WGS sequence"/>
</dbReference>
<keyword evidence="4" id="KW-0378">Hydrolase</keyword>
<evidence type="ECO:0000256" key="3">
    <source>
        <dbReference type="ARBA" id="ARBA00022729"/>
    </source>
</evidence>
<evidence type="ECO:0000256" key="4">
    <source>
        <dbReference type="ARBA" id="ARBA00022801"/>
    </source>
</evidence>
<dbReference type="PANTHER" id="PTHR43108:SF8">
    <property type="entry name" value="SD21168P"/>
    <property type="match status" value="1"/>
</dbReference>
<dbReference type="PANTHER" id="PTHR43108">
    <property type="entry name" value="N-ACETYLGLUCOSAMINE-6-SULFATASE FAMILY MEMBER"/>
    <property type="match status" value="1"/>
</dbReference>
<evidence type="ECO:0000256" key="2">
    <source>
        <dbReference type="ARBA" id="ARBA00008779"/>
    </source>
</evidence>
<comment type="caution">
    <text evidence="9">The sequence shown here is derived from an EMBL/GenBank/DDBJ whole genome shotgun (WGS) entry which is preliminary data.</text>
</comment>
<dbReference type="InterPro" id="IPR012251">
    <property type="entry name" value="GlcNAc_6-SO4ase"/>
</dbReference>
<dbReference type="EMBL" id="JAIWYP010000001">
    <property type="protein sequence ID" value="KAH3877270.1"/>
    <property type="molecule type" value="Genomic_DNA"/>
</dbReference>
<protein>
    <recommendedName>
        <fullName evidence="8">Sulfatase N-terminal domain-containing protein</fullName>
    </recommendedName>
</protein>
<sequence length="510" mass="57819">MKSVCVFANLLLWSWSIVLEAKDVTKPNFVFVLTDDQDITMGGQEPMVKTKALIGDQGIMFSNMFVSSPLCCPSRSSILSGRYVHNHHAYNNTIDGGCNGPEWQEFEDELFPSRLQYRGYQTFFAGKYLNAYGAEHAGGVKHVPTGWDFWHGLVGNSVYYNYTLSVNGKAERHGDNYENDYLTDLIHRRGVEFLKNRNMTAPFFMMLSTPSCHDPFTPAPQYNASFPEAQVPRTGNYNMRGKNKHWLIEKTIVPLPNDTVVTGDGIYRRRWQTLLSVDDMVADVVQTLEDQGVLNNTYIFFTSDNGYHLGQFGLPDDKRQMYEFDIRVPLMVRGPGIKAGQISKEVVANIDLAPTFMDLAADSFAPGADGISMRAILRPEDHVKRPVRDTILVEHVGEYQDMIPECPEYNGQGMANCNPHCVCEDSVNNTFACMIQFSEEQMLKTCQFLDSMTFVEIYDTKSDPYEFNNLDPSMDADMVSGLQHQLLSILDCKENRCHVTGFQESKCYFE</sequence>
<dbReference type="GO" id="GO:0030203">
    <property type="term" value="P:glycosaminoglycan metabolic process"/>
    <property type="evidence" value="ECO:0007669"/>
    <property type="project" value="InterPro"/>
</dbReference>
<dbReference type="CDD" id="cd16147">
    <property type="entry name" value="G6S"/>
    <property type="match status" value="1"/>
</dbReference>
<dbReference type="InterPro" id="IPR000917">
    <property type="entry name" value="Sulfatase_N"/>
</dbReference>
<dbReference type="GO" id="GO:0005539">
    <property type="term" value="F:glycosaminoglycan binding"/>
    <property type="evidence" value="ECO:0007669"/>
    <property type="project" value="TreeGrafter"/>
</dbReference>
<dbReference type="PIRSF" id="PIRSF036666">
    <property type="entry name" value="G6S"/>
    <property type="match status" value="1"/>
</dbReference>
<dbReference type="OrthoDB" id="96314at2759"/>
<dbReference type="Gene3D" id="3.40.720.10">
    <property type="entry name" value="Alkaline Phosphatase, subunit A"/>
    <property type="match status" value="1"/>
</dbReference>
<dbReference type="GO" id="GO:0008449">
    <property type="term" value="F:N-acetylglucosamine-6-sulfatase activity"/>
    <property type="evidence" value="ECO:0007669"/>
    <property type="project" value="InterPro"/>
</dbReference>
<evidence type="ECO:0000256" key="1">
    <source>
        <dbReference type="ARBA" id="ARBA00001913"/>
    </source>
</evidence>
<feature type="domain" description="Sulfatase N-terminal" evidence="8">
    <location>
        <begin position="27"/>
        <end position="360"/>
    </location>
</feature>
<evidence type="ECO:0000313" key="9">
    <source>
        <dbReference type="EMBL" id="KAH3877270.1"/>
    </source>
</evidence>
<keyword evidence="3 7" id="KW-0732">Signal</keyword>
<comment type="PTM">
    <text evidence="6">The conversion to 3-oxoalanine (also known as C-formylglycine, FGly), of a serine or cysteine residue in prokaryotes and of a cysteine residue in eukaryotes, is critical for catalytic activity.</text>
</comment>
<name>A0A9D4MJI1_DREPO</name>
<evidence type="ECO:0000256" key="6">
    <source>
        <dbReference type="PIRSR" id="PIRSR036666-50"/>
    </source>
</evidence>
<dbReference type="InterPro" id="IPR024607">
    <property type="entry name" value="Sulfatase_CS"/>
</dbReference>
<reference evidence="9" key="2">
    <citation type="submission" date="2020-11" db="EMBL/GenBank/DDBJ databases">
        <authorList>
            <person name="McCartney M.A."/>
            <person name="Auch B."/>
            <person name="Kono T."/>
            <person name="Mallez S."/>
            <person name="Becker A."/>
            <person name="Gohl D.M."/>
            <person name="Silverstein K.A.T."/>
            <person name="Koren S."/>
            <person name="Bechman K.B."/>
            <person name="Herman A."/>
            <person name="Abrahante J.E."/>
            <person name="Garbe J."/>
        </authorList>
    </citation>
    <scope>NUCLEOTIDE SEQUENCE</scope>
    <source>
        <strain evidence="9">Duluth1</strain>
        <tissue evidence="9">Whole animal</tissue>
    </source>
</reference>
<dbReference type="InterPro" id="IPR017850">
    <property type="entry name" value="Alkaline_phosphatase_core_sf"/>
</dbReference>
<comment type="similarity">
    <text evidence="2">Belongs to the sulfatase family.</text>
</comment>
<evidence type="ECO:0000256" key="7">
    <source>
        <dbReference type="SAM" id="SignalP"/>
    </source>
</evidence>
<feature type="modified residue" description="3-oxoalanine (Cys)" evidence="6">
    <location>
        <position position="71"/>
    </location>
</feature>
<dbReference type="AlphaFoldDB" id="A0A9D4MJI1"/>
<dbReference type="PROSITE" id="PS00149">
    <property type="entry name" value="SULFATASE_2"/>
    <property type="match status" value="1"/>
</dbReference>
<feature type="signal peptide" evidence="7">
    <location>
        <begin position="1"/>
        <end position="21"/>
    </location>
</feature>
<reference evidence="9" key="1">
    <citation type="journal article" date="2019" name="bioRxiv">
        <title>The Genome of the Zebra Mussel, Dreissena polymorpha: A Resource for Invasive Species Research.</title>
        <authorList>
            <person name="McCartney M.A."/>
            <person name="Auch B."/>
            <person name="Kono T."/>
            <person name="Mallez S."/>
            <person name="Zhang Y."/>
            <person name="Obille A."/>
            <person name="Becker A."/>
            <person name="Abrahante J.E."/>
            <person name="Garbe J."/>
            <person name="Badalamenti J.P."/>
            <person name="Herman A."/>
            <person name="Mangelson H."/>
            <person name="Liachko I."/>
            <person name="Sullivan S."/>
            <person name="Sone E.D."/>
            <person name="Koren S."/>
            <person name="Silverstein K.A.T."/>
            <person name="Beckman K.B."/>
            <person name="Gohl D.M."/>
        </authorList>
    </citation>
    <scope>NUCLEOTIDE SEQUENCE</scope>
    <source>
        <strain evidence="9">Duluth1</strain>
        <tissue evidence="9">Whole animal</tissue>
    </source>
</reference>
<keyword evidence="10" id="KW-1185">Reference proteome</keyword>
<feature type="chain" id="PRO_5038571800" description="Sulfatase N-terminal domain-containing protein" evidence="7">
    <location>
        <begin position="22"/>
        <end position="510"/>
    </location>
</feature>